<proteinExistence type="predicted"/>
<organism evidence="3 4">
    <name type="scientific">Rhodovarius crocodyli</name>
    <dbReference type="NCBI Taxonomy" id="1979269"/>
    <lineage>
        <taxon>Bacteria</taxon>
        <taxon>Pseudomonadati</taxon>
        <taxon>Pseudomonadota</taxon>
        <taxon>Alphaproteobacteria</taxon>
        <taxon>Acetobacterales</taxon>
        <taxon>Roseomonadaceae</taxon>
        <taxon>Rhodovarius</taxon>
    </lineage>
</organism>
<dbReference type="InterPro" id="IPR036263">
    <property type="entry name" value="Chorismate_II_sf"/>
</dbReference>
<name>A0A437M2V8_9PROT</name>
<evidence type="ECO:0000313" key="4">
    <source>
        <dbReference type="Proteomes" id="UP000282957"/>
    </source>
</evidence>
<dbReference type="Pfam" id="PF01817">
    <property type="entry name" value="CM_2"/>
    <property type="match status" value="1"/>
</dbReference>
<dbReference type="GO" id="GO:0004106">
    <property type="term" value="F:chorismate mutase activity"/>
    <property type="evidence" value="ECO:0007669"/>
    <property type="project" value="UniProtKB-EC"/>
</dbReference>
<dbReference type="EMBL" id="SACL01000008">
    <property type="protein sequence ID" value="RVT91962.1"/>
    <property type="molecule type" value="Genomic_DNA"/>
</dbReference>
<dbReference type="RefSeq" id="WP_127789291.1">
    <property type="nucleotide sequence ID" value="NZ_SACL01000008.1"/>
</dbReference>
<feature type="domain" description="Chorismate mutase" evidence="2">
    <location>
        <begin position="1"/>
        <end position="88"/>
    </location>
</feature>
<dbReference type="SUPFAM" id="SSF48600">
    <property type="entry name" value="Chorismate mutase II"/>
    <property type="match status" value="1"/>
</dbReference>
<dbReference type="AlphaFoldDB" id="A0A437M2V8"/>
<comment type="caution">
    <text evidence="3">The sequence shown here is derived from an EMBL/GenBank/DDBJ whole genome shotgun (WGS) entry which is preliminary data.</text>
</comment>
<accession>A0A437M2V8</accession>
<dbReference type="InterPro" id="IPR002701">
    <property type="entry name" value="CM_II_prokaryot"/>
</dbReference>
<dbReference type="Proteomes" id="UP000282957">
    <property type="component" value="Unassembled WGS sequence"/>
</dbReference>
<dbReference type="SMART" id="SM00830">
    <property type="entry name" value="CM_2"/>
    <property type="match status" value="1"/>
</dbReference>
<dbReference type="GO" id="GO:0046417">
    <property type="term" value="P:chorismate metabolic process"/>
    <property type="evidence" value="ECO:0007669"/>
    <property type="project" value="InterPro"/>
</dbReference>
<evidence type="ECO:0000256" key="1">
    <source>
        <dbReference type="ARBA" id="ARBA00012404"/>
    </source>
</evidence>
<evidence type="ECO:0000259" key="2">
    <source>
        <dbReference type="PROSITE" id="PS51168"/>
    </source>
</evidence>
<dbReference type="EC" id="5.4.99.5" evidence="1"/>
<dbReference type="InterPro" id="IPR036979">
    <property type="entry name" value="CM_dom_sf"/>
</dbReference>
<reference evidence="3 4" key="1">
    <citation type="submission" date="2019-01" db="EMBL/GenBank/DDBJ databases">
        <authorList>
            <person name="Chen W.-M."/>
        </authorList>
    </citation>
    <scope>NUCLEOTIDE SEQUENCE [LARGE SCALE GENOMIC DNA]</scope>
    <source>
        <strain evidence="3 4">CCP-6</strain>
    </source>
</reference>
<dbReference type="Gene3D" id="1.20.59.10">
    <property type="entry name" value="Chorismate mutase"/>
    <property type="match status" value="1"/>
</dbReference>
<keyword evidence="4" id="KW-1185">Reference proteome</keyword>
<dbReference type="PROSITE" id="PS51168">
    <property type="entry name" value="CHORISMATE_MUT_2"/>
    <property type="match status" value="1"/>
</dbReference>
<protein>
    <recommendedName>
        <fullName evidence="1">chorismate mutase</fullName>
        <ecNumber evidence="1">5.4.99.5</ecNumber>
    </recommendedName>
</protein>
<dbReference type="OrthoDB" id="7268348at2"/>
<evidence type="ECO:0000313" key="3">
    <source>
        <dbReference type="EMBL" id="RVT91962.1"/>
    </source>
</evidence>
<sequence length="269" mass="28703">MNTLANVRAELDAIDDALHDLLMRRADVVAGLAASRVKASGPTLRPGREARILRRLIGRHSGPLPAAALVRLWREMFATSIRQQNNFSLAYHGVGDAVPKLVAEHFGMGMPSRAFTTPSQALAAVGNGDAAIAVLPFPNEADPTELEWWPALDAPRLAVVARLPFFSEGNPGPEALIVAHGMPDASDDDRSLLLVEADPELSRGAVLQGLAEAGITARLLIARRLPHVSRFLFEADGLIEPGDGRLAALNFINTRPLGAYATPIRGISA</sequence>
<gene>
    <name evidence="3" type="ORF">EOD42_19670</name>
</gene>